<reference evidence="1" key="1">
    <citation type="submission" date="2014-11" db="EMBL/GenBank/DDBJ databases">
        <authorList>
            <person name="Amaro Gonzalez C."/>
        </authorList>
    </citation>
    <scope>NUCLEOTIDE SEQUENCE</scope>
</reference>
<reference evidence="1" key="2">
    <citation type="journal article" date="2015" name="Fish Shellfish Immunol.">
        <title>Early steps in the European eel (Anguilla anguilla)-Vibrio vulnificus interaction in the gills: Role of the RtxA13 toxin.</title>
        <authorList>
            <person name="Callol A."/>
            <person name="Pajuelo D."/>
            <person name="Ebbesson L."/>
            <person name="Teles M."/>
            <person name="MacKenzie S."/>
            <person name="Amaro C."/>
        </authorList>
    </citation>
    <scope>NUCLEOTIDE SEQUENCE</scope>
</reference>
<dbReference type="EMBL" id="GBXM01079110">
    <property type="protein sequence ID" value="JAH29467.1"/>
    <property type="molecule type" value="Transcribed_RNA"/>
</dbReference>
<evidence type="ECO:0000313" key="1">
    <source>
        <dbReference type="EMBL" id="JAH29467.1"/>
    </source>
</evidence>
<sequence length="85" mass="9099">MCGLAVQGTDLVLPEAFRSGNAVKSGSPPVHLNGGSAFRLREWGPHRVQKKNCSGSAGRSGTRINFCRKRNPTSRCGGHSYENSV</sequence>
<dbReference type="AlphaFoldDB" id="A0A0E9RKX6"/>
<name>A0A0E9RKX6_ANGAN</name>
<proteinExistence type="predicted"/>
<accession>A0A0E9RKX6</accession>
<protein>
    <submittedName>
        <fullName evidence="1">Uncharacterized protein</fullName>
    </submittedName>
</protein>
<organism evidence="1">
    <name type="scientific">Anguilla anguilla</name>
    <name type="common">European freshwater eel</name>
    <name type="synonym">Muraena anguilla</name>
    <dbReference type="NCBI Taxonomy" id="7936"/>
    <lineage>
        <taxon>Eukaryota</taxon>
        <taxon>Metazoa</taxon>
        <taxon>Chordata</taxon>
        <taxon>Craniata</taxon>
        <taxon>Vertebrata</taxon>
        <taxon>Euteleostomi</taxon>
        <taxon>Actinopterygii</taxon>
        <taxon>Neopterygii</taxon>
        <taxon>Teleostei</taxon>
        <taxon>Anguilliformes</taxon>
        <taxon>Anguillidae</taxon>
        <taxon>Anguilla</taxon>
    </lineage>
</organism>